<comment type="caution">
    <text evidence="2">The sequence shown here is derived from an EMBL/GenBank/DDBJ whole genome shotgun (WGS) entry which is preliminary data.</text>
</comment>
<evidence type="ECO:0000313" key="2">
    <source>
        <dbReference type="EMBL" id="MDS0295086.1"/>
    </source>
</evidence>
<name>A0ABU2G3N2_9EURY</name>
<dbReference type="RefSeq" id="WP_310928944.1">
    <property type="nucleotide sequence ID" value="NZ_JAMQOQ010000003.1"/>
</dbReference>
<protein>
    <submittedName>
        <fullName evidence="2">Uncharacterized protein</fullName>
    </submittedName>
</protein>
<proteinExistence type="predicted"/>
<dbReference type="EMBL" id="JAMQOQ010000003">
    <property type="protein sequence ID" value="MDS0295086.1"/>
    <property type="molecule type" value="Genomic_DNA"/>
</dbReference>
<feature type="compositionally biased region" description="Low complexity" evidence="1">
    <location>
        <begin position="14"/>
        <end position="24"/>
    </location>
</feature>
<gene>
    <name evidence="2" type="ORF">NDI79_12970</name>
</gene>
<accession>A0ABU2G3N2</accession>
<feature type="region of interest" description="Disordered" evidence="1">
    <location>
        <begin position="14"/>
        <end position="83"/>
    </location>
</feature>
<evidence type="ECO:0000313" key="3">
    <source>
        <dbReference type="Proteomes" id="UP001254813"/>
    </source>
</evidence>
<feature type="compositionally biased region" description="Gly residues" evidence="1">
    <location>
        <begin position="29"/>
        <end position="45"/>
    </location>
</feature>
<organism evidence="2 3">
    <name type="scientific">Halogeometricum luteum</name>
    <dbReference type="NCBI Taxonomy" id="2950537"/>
    <lineage>
        <taxon>Archaea</taxon>
        <taxon>Methanobacteriati</taxon>
        <taxon>Methanobacteriota</taxon>
        <taxon>Stenosarchaea group</taxon>
        <taxon>Halobacteria</taxon>
        <taxon>Halobacteriales</taxon>
        <taxon>Haloferacaceae</taxon>
        <taxon>Halogeometricum</taxon>
    </lineage>
</organism>
<sequence>MSDDSTRRRFVIDAAAARTAGPSARLGGDADGGVGTSGKTGGTGGETAPPTVRGGGRAAGSGVRSRRDGRPAGPPGGADCGRR</sequence>
<dbReference type="Proteomes" id="UP001254813">
    <property type="component" value="Unassembled WGS sequence"/>
</dbReference>
<evidence type="ECO:0000256" key="1">
    <source>
        <dbReference type="SAM" id="MobiDB-lite"/>
    </source>
</evidence>
<keyword evidence="3" id="KW-1185">Reference proteome</keyword>
<reference evidence="2 3" key="1">
    <citation type="submission" date="2022-06" db="EMBL/GenBank/DDBJ databases">
        <title>Halogeometricum sp. a new haloarchaeum isolate from saline soil.</title>
        <authorList>
            <person name="Strakova D."/>
            <person name="Galisteo C."/>
            <person name="Sanchez-Porro C."/>
            <person name="Ventosa A."/>
        </authorList>
    </citation>
    <scope>NUCLEOTIDE SEQUENCE [LARGE SCALE GENOMIC DNA]</scope>
    <source>
        <strain evidence="3">S3BR25-2</strain>
    </source>
</reference>